<comment type="cofactor">
    <cofactor evidence="1">
        <name>heme b</name>
        <dbReference type="ChEBI" id="CHEBI:60344"/>
    </cofactor>
</comment>
<dbReference type="GO" id="GO:0032541">
    <property type="term" value="C:cortical endoplasmic reticulum"/>
    <property type="evidence" value="ECO:0007669"/>
    <property type="project" value="TreeGrafter"/>
</dbReference>
<evidence type="ECO:0000256" key="1">
    <source>
        <dbReference type="ARBA" id="ARBA00001970"/>
    </source>
</evidence>
<dbReference type="GO" id="GO:0005829">
    <property type="term" value="C:cytosol"/>
    <property type="evidence" value="ECO:0007669"/>
    <property type="project" value="TreeGrafter"/>
</dbReference>
<dbReference type="OrthoDB" id="75724at2759"/>
<dbReference type="GO" id="GO:0017157">
    <property type="term" value="P:regulation of exocytosis"/>
    <property type="evidence" value="ECO:0007669"/>
    <property type="project" value="TreeGrafter"/>
</dbReference>
<evidence type="ECO:0000256" key="5">
    <source>
        <dbReference type="ARBA" id="ARBA00022448"/>
    </source>
</evidence>
<dbReference type="Proteomes" id="UP000736335">
    <property type="component" value="Unassembled WGS sequence"/>
</dbReference>
<dbReference type="CDD" id="cd00170">
    <property type="entry name" value="SEC14"/>
    <property type="match status" value="1"/>
</dbReference>
<dbReference type="GO" id="GO:0008526">
    <property type="term" value="F:phosphatidylinositol transfer activity"/>
    <property type="evidence" value="ECO:0007669"/>
    <property type="project" value="UniProtKB-UniRule"/>
</dbReference>
<name>A0A9P6L893_9AGAM</name>
<dbReference type="SUPFAM" id="SSF46938">
    <property type="entry name" value="CRAL/TRIO N-terminal domain"/>
    <property type="match status" value="1"/>
</dbReference>
<dbReference type="PANTHER" id="PTHR47669">
    <property type="entry name" value="PHOSPHATIDYLINOSITOL TRANSFER PROTEIN SFH5"/>
    <property type="match status" value="1"/>
</dbReference>
<feature type="region of interest" description="Disordered" evidence="17">
    <location>
        <begin position="1"/>
        <end position="31"/>
    </location>
</feature>
<dbReference type="Pfam" id="PF00650">
    <property type="entry name" value="CRAL_TRIO"/>
    <property type="match status" value="1"/>
</dbReference>
<reference evidence="19" key="2">
    <citation type="submission" date="2020-11" db="EMBL/GenBank/DDBJ databases">
        <authorList>
            <consortium name="DOE Joint Genome Institute"/>
            <person name="Kuo A."/>
            <person name="Miyauchi S."/>
            <person name="Kiss E."/>
            <person name="Drula E."/>
            <person name="Kohler A."/>
            <person name="Sanchez-Garcia M."/>
            <person name="Andreopoulos B."/>
            <person name="Barry K.W."/>
            <person name="Bonito G."/>
            <person name="Buee M."/>
            <person name="Carver A."/>
            <person name="Chen C."/>
            <person name="Cichocki N."/>
            <person name="Clum A."/>
            <person name="Culley D."/>
            <person name="Crous P.W."/>
            <person name="Fauchery L."/>
            <person name="Girlanda M."/>
            <person name="Hayes R."/>
            <person name="Keri Z."/>
            <person name="Labutti K."/>
            <person name="Lipzen A."/>
            <person name="Lombard V."/>
            <person name="Magnuson J."/>
            <person name="Maillard F."/>
            <person name="Morin E."/>
            <person name="Murat C."/>
            <person name="Nolan M."/>
            <person name="Ohm R."/>
            <person name="Pangilinan J."/>
            <person name="Pereira M."/>
            <person name="Perotto S."/>
            <person name="Peter M."/>
            <person name="Riley R."/>
            <person name="Sitrit Y."/>
            <person name="Stielow B."/>
            <person name="Szollosi G."/>
            <person name="Zifcakova L."/>
            <person name="Stursova M."/>
            <person name="Spatafora J.W."/>
            <person name="Tedersoo L."/>
            <person name="Vaario L.-M."/>
            <person name="Yamada A."/>
            <person name="Yan M."/>
            <person name="Wang P."/>
            <person name="Xu J."/>
            <person name="Bruns T."/>
            <person name="Baldrian P."/>
            <person name="Vilgalys R."/>
            <person name="Henrissat B."/>
            <person name="Grigoriev I.V."/>
            <person name="Hibbett D."/>
            <person name="Nagy L.G."/>
            <person name="Martin F.M."/>
        </authorList>
    </citation>
    <scope>NUCLEOTIDE SEQUENCE</scope>
    <source>
        <strain evidence="19">UH-Tt-Lm1</strain>
    </source>
</reference>
<dbReference type="InterPro" id="IPR001251">
    <property type="entry name" value="CRAL-TRIO_dom"/>
</dbReference>
<keyword evidence="7" id="KW-0349">Heme</keyword>
<evidence type="ECO:0000256" key="12">
    <source>
        <dbReference type="ARBA" id="ARBA00023055"/>
    </source>
</evidence>
<dbReference type="GO" id="GO:0043001">
    <property type="term" value="P:Golgi to plasma membrane protein transport"/>
    <property type="evidence" value="ECO:0007669"/>
    <property type="project" value="TreeGrafter"/>
</dbReference>
<keyword evidence="8" id="KW-0479">Metal-binding</keyword>
<protein>
    <recommendedName>
        <fullName evidence="4 16">Phosphatidylinositol transfer protein SFH5</fullName>
        <shortName evidence="16">PITP SFH5</shortName>
    </recommendedName>
</protein>
<keyword evidence="6 16" id="KW-0963">Cytoplasm</keyword>
<dbReference type="InterPro" id="IPR011074">
    <property type="entry name" value="CRAL/TRIO_N_dom"/>
</dbReference>
<evidence type="ECO:0000313" key="19">
    <source>
        <dbReference type="EMBL" id="KAF9786428.1"/>
    </source>
</evidence>
<evidence type="ECO:0000256" key="3">
    <source>
        <dbReference type="ARBA" id="ARBA00006667"/>
    </source>
</evidence>
<dbReference type="GO" id="GO:0005886">
    <property type="term" value="C:plasma membrane"/>
    <property type="evidence" value="ECO:0007669"/>
    <property type="project" value="TreeGrafter"/>
</dbReference>
<dbReference type="Pfam" id="PF03765">
    <property type="entry name" value="CRAL_TRIO_N"/>
    <property type="match status" value="1"/>
</dbReference>
<evidence type="ECO:0000256" key="17">
    <source>
        <dbReference type="SAM" id="MobiDB-lite"/>
    </source>
</evidence>
<keyword evidence="13 16" id="KW-0472">Membrane</keyword>
<dbReference type="InterPro" id="IPR042938">
    <property type="entry name" value="Sfh5"/>
</dbReference>
<evidence type="ECO:0000256" key="8">
    <source>
        <dbReference type="ARBA" id="ARBA00022723"/>
    </source>
</evidence>
<evidence type="ECO:0000256" key="10">
    <source>
        <dbReference type="ARBA" id="ARBA00022848"/>
    </source>
</evidence>
<dbReference type="GO" id="GO:0046872">
    <property type="term" value="F:metal ion binding"/>
    <property type="evidence" value="ECO:0007669"/>
    <property type="project" value="UniProtKB-KW"/>
</dbReference>
<evidence type="ECO:0000256" key="2">
    <source>
        <dbReference type="ARBA" id="ARBA00004406"/>
    </source>
</evidence>
<comment type="subcellular location">
    <subcellularLocation>
        <location evidence="16">Cytoplasm</location>
    </subcellularLocation>
    <subcellularLocation>
        <location evidence="2 16">Endoplasmic reticulum membrane</location>
        <topology evidence="2 16">Peripheral membrane protein</topology>
    </subcellularLocation>
    <subcellularLocation>
        <location evidence="16">Microsome membrane</location>
        <topology evidence="16">Peripheral membrane protein</topology>
    </subcellularLocation>
</comment>
<evidence type="ECO:0000256" key="7">
    <source>
        <dbReference type="ARBA" id="ARBA00022617"/>
    </source>
</evidence>
<gene>
    <name evidence="19" type="ORF">BJ322DRAFT_1059549</name>
</gene>
<keyword evidence="11" id="KW-0408">Iron</keyword>
<evidence type="ECO:0000256" key="9">
    <source>
        <dbReference type="ARBA" id="ARBA00022824"/>
    </source>
</evidence>
<comment type="similarity">
    <text evidence="3 16">Belongs to the SFH5 family.</text>
</comment>
<dbReference type="SMART" id="SM00516">
    <property type="entry name" value="SEC14"/>
    <property type="match status" value="1"/>
</dbReference>
<comment type="caution">
    <text evidence="19">The sequence shown here is derived from an EMBL/GenBank/DDBJ whole genome shotgun (WGS) entry which is preliminary data.</text>
</comment>
<dbReference type="PROSITE" id="PS50191">
    <property type="entry name" value="CRAL_TRIO"/>
    <property type="match status" value="1"/>
</dbReference>
<keyword evidence="10 16" id="KW-0492">Microsome</keyword>
<accession>A0A9P6L893</accession>
<evidence type="ECO:0000256" key="4">
    <source>
        <dbReference type="ARBA" id="ARBA00018320"/>
    </source>
</evidence>
<evidence type="ECO:0000256" key="6">
    <source>
        <dbReference type="ARBA" id="ARBA00022490"/>
    </source>
</evidence>
<dbReference type="InterPro" id="IPR036865">
    <property type="entry name" value="CRAL-TRIO_dom_sf"/>
</dbReference>
<comment type="function">
    <text evidence="15">Non-classical phosphatidylinositol (PtdIns) transfer protein (PITP), which exhibits PtdIns-binding/transfer activity in the absence of detectable PtdCho-binding/transfer activity. Regulates PtdIns(4,5)P2 homeostasis at the plasma membrane. Heme-binding protein that may play a role in organic oxidant-induced stress responses.</text>
</comment>
<evidence type="ECO:0000259" key="18">
    <source>
        <dbReference type="PROSITE" id="PS50191"/>
    </source>
</evidence>
<evidence type="ECO:0000256" key="11">
    <source>
        <dbReference type="ARBA" id="ARBA00023004"/>
    </source>
</evidence>
<evidence type="ECO:0000256" key="15">
    <source>
        <dbReference type="ARBA" id="ARBA00024180"/>
    </source>
</evidence>
<dbReference type="GO" id="GO:0005789">
    <property type="term" value="C:endoplasmic reticulum membrane"/>
    <property type="evidence" value="ECO:0007669"/>
    <property type="project" value="UniProtKB-SubCell"/>
</dbReference>
<keyword evidence="12 16" id="KW-0445">Lipid transport</keyword>
<dbReference type="PANTHER" id="PTHR47669:SF1">
    <property type="entry name" value="PHOSPHATIDYLINOSITOL TRANSFER PROTEIN SFH5"/>
    <property type="match status" value="1"/>
</dbReference>
<keyword evidence="5 16" id="KW-0813">Transport</keyword>
<evidence type="ECO:0000313" key="20">
    <source>
        <dbReference type="Proteomes" id="UP000736335"/>
    </source>
</evidence>
<dbReference type="InterPro" id="IPR036273">
    <property type="entry name" value="CRAL/TRIO_N_dom_sf"/>
</dbReference>
<comment type="catalytic activity">
    <reaction evidence="14">
        <text>a 1,2-diacyl-sn-glycero-3-phospho-(1D-myo-inositol)(in) = a 1,2-diacyl-sn-glycero-3-phospho-(1D-myo-inositol)(out)</text>
        <dbReference type="Rhea" id="RHEA:38691"/>
        <dbReference type="ChEBI" id="CHEBI:57880"/>
    </reaction>
    <physiologicalReaction direction="left-to-right" evidence="14">
        <dbReference type="Rhea" id="RHEA:38692"/>
    </physiologicalReaction>
</comment>
<evidence type="ECO:0000256" key="14">
    <source>
        <dbReference type="ARBA" id="ARBA00024146"/>
    </source>
</evidence>
<sequence>MSTPAADTPAPVEDSPVLEVAESEPQNPLTKKFTEKEWEALRELRAKLPYIFETSFPDKQDKLDPVNLWGIPIDPSNPVGDARVSVVLIKFLRARDLNVENATNMMVSTLKWREEFKVDELATDDALWEAFSSVGCVFGKDKEGRPITYNIYGGQKDTAAVFNDVPKFIRWRVQLMERGIALIDFVNVDSMVQVHDHEGVGLRSHTANTKAAATQATKIFQDYYPEFLSKKFYINVPAYMTWIFWLFKPLISANTLAKLNVVGGGTNTIGAALLPVIDAKELPKKYGGEAEDL</sequence>
<reference evidence="19" key="1">
    <citation type="journal article" date="2020" name="Nat. Commun.">
        <title>Large-scale genome sequencing of mycorrhizal fungi provides insights into the early evolution of symbiotic traits.</title>
        <authorList>
            <person name="Miyauchi S."/>
            <person name="Kiss E."/>
            <person name="Kuo A."/>
            <person name="Drula E."/>
            <person name="Kohler A."/>
            <person name="Sanchez-Garcia M."/>
            <person name="Morin E."/>
            <person name="Andreopoulos B."/>
            <person name="Barry K.W."/>
            <person name="Bonito G."/>
            <person name="Buee M."/>
            <person name="Carver A."/>
            <person name="Chen C."/>
            <person name="Cichocki N."/>
            <person name="Clum A."/>
            <person name="Culley D."/>
            <person name="Crous P.W."/>
            <person name="Fauchery L."/>
            <person name="Girlanda M."/>
            <person name="Hayes R.D."/>
            <person name="Keri Z."/>
            <person name="LaButti K."/>
            <person name="Lipzen A."/>
            <person name="Lombard V."/>
            <person name="Magnuson J."/>
            <person name="Maillard F."/>
            <person name="Murat C."/>
            <person name="Nolan M."/>
            <person name="Ohm R.A."/>
            <person name="Pangilinan J."/>
            <person name="Pereira M.F."/>
            <person name="Perotto S."/>
            <person name="Peter M."/>
            <person name="Pfister S."/>
            <person name="Riley R."/>
            <person name="Sitrit Y."/>
            <person name="Stielow J.B."/>
            <person name="Szollosi G."/>
            <person name="Zifcakova L."/>
            <person name="Stursova M."/>
            <person name="Spatafora J.W."/>
            <person name="Tedersoo L."/>
            <person name="Vaario L.M."/>
            <person name="Yamada A."/>
            <person name="Yan M."/>
            <person name="Wang P."/>
            <person name="Xu J."/>
            <person name="Bruns T."/>
            <person name="Baldrian P."/>
            <person name="Vilgalys R."/>
            <person name="Dunand C."/>
            <person name="Henrissat B."/>
            <person name="Grigoriev I.V."/>
            <person name="Hibbett D."/>
            <person name="Nagy L.G."/>
            <person name="Martin F.M."/>
        </authorList>
    </citation>
    <scope>NUCLEOTIDE SEQUENCE</scope>
    <source>
        <strain evidence="19">UH-Tt-Lm1</strain>
    </source>
</reference>
<keyword evidence="20" id="KW-1185">Reference proteome</keyword>
<dbReference type="Gene3D" id="3.40.525.10">
    <property type="entry name" value="CRAL-TRIO lipid binding domain"/>
    <property type="match status" value="1"/>
</dbReference>
<dbReference type="SUPFAM" id="SSF52087">
    <property type="entry name" value="CRAL/TRIO domain"/>
    <property type="match status" value="1"/>
</dbReference>
<dbReference type="EMBL" id="WIUZ02000006">
    <property type="protein sequence ID" value="KAF9786428.1"/>
    <property type="molecule type" value="Genomic_DNA"/>
</dbReference>
<evidence type="ECO:0000256" key="16">
    <source>
        <dbReference type="RuleBase" id="RU367059"/>
    </source>
</evidence>
<dbReference type="AlphaFoldDB" id="A0A9P6L893"/>
<proteinExistence type="inferred from homology"/>
<organism evidence="19 20">
    <name type="scientific">Thelephora terrestris</name>
    <dbReference type="NCBI Taxonomy" id="56493"/>
    <lineage>
        <taxon>Eukaryota</taxon>
        <taxon>Fungi</taxon>
        <taxon>Dikarya</taxon>
        <taxon>Basidiomycota</taxon>
        <taxon>Agaricomycotina</taxon>
        <taxon>Agaricomycetes</taxon>
        <taxon>Thelephorales</taxon>
        <taxon>Thelephoraceae</taxon>
        <taxon>Thelephora</taxon>
    </lineage>
</organism>
<feature type="domain" description="CRAL-TRIO" evidence="18">
    <location>
        <begin position="137"/>
        <end position="293"/>
    </location>
</feature>
<keyword evidence="9 16" id="KW-0256">Endoplasmic reticulum</keyword>
<evidence type="ECO:0000256" key="13">
    <source>
        <dbReference type="ARBA" id="ARBA00023136"/>
    </source>
</evidence>